<evidence type="ECO:0000313" key="2">
    <source>
        <dbReference type="Proteomes" id="UP000204225"/>
    </source>
</evidence>
<dbReference type="Proteomes" id="UP000204225">
    <property type="component" value="Segment"/>
</dbReference>
<dbReference type="EMBL" id="KC662249">
    <property type="protein sequence ID" value="AGM15627.1"/>
    <property type="molecule type" value="Genomic_DNA"/>
</dbReference>
<sequence>MMMLMMSLISASLRAFSVPHRISQPQIIQPHTQNIYHATIKLPSNEFVDIMYERVGVFKYKIKMSGTINVNGGIYYDDDNNCALDDRILDALHKYRRSSVAQWYDLRYDTIEAEILIEIITHIKRIFKYELFIRV</sequence>
<accession>A0AC59EXF2</accession>
<reference evidence="1 2" key="1">
    <citation type="journal article" date="2013" name="Proc. Natl. Acad. Sci. U.S.A.">
        <title>Genome of Phaeocystis globosa virus PgV-16T highlights the common ancestry of the largest known DNA viruses infecting eukaryotes.</title>
        <authorList>
            <person name="Santini S."/>
            <person name="Jeudy S."/>
            <person name="Bartoli J."/>
            <person name="Poirot O."/>
            <person name="Lescot M."/>
            <person name="Abergel C."/>
            <person name="Barbe V."/>
            <person name="Wommack K.E."/>
            <person name="Noordeloos A.A."/>
            <person name="Brussaard C.P."/>
            <person name="Claverie J.M."/>
        </authorList>
    </citation>
    <scope>NUCLEOTIDE SEQUENCE [LARGE SCALE GENOMIC DNA]</scope>
    <source>
        <strain evidence="1 2">16T</strain>
    </source>
</reference>
<organism evidence="1 2">
    <name type="scientific">Phaeocystis globosa virus PgV-16T</name>
    <dbReference type="NCBI Taxonomy" id="3071227"/>
    <lineage>
        <taxon>Viruses</taxon>
        <taxon>Varidnaviria</taxon>
        <taxon>Bamfordvirae</taxon>
        <taxon>Nucleocytoviricota</taxon>
        <taxon>Megaviricetes</taxon>
        <taxon>Imitervirales</taxon>
        <taxon>Mesomimiviridae</taxon>
        <taxon>Tethysvirus</taxon>
        <taxon>Tethysvirus hollandense</taxon>
    </lineage>
</organism>
<keyword evidence="2" id="KW-1185">Reference proteome</keyword>
<name>A0AC59EXF2_9VIRU</name>
<evidence type="ECO:0000313" key="1">
    <source>
        <dbReference type="EMBL" id="AGM15627.1"/>
    </source>
</evidence>
<proteinExistence type="predicted"/>
<gene>
    <name evidence="1" type="ORF">PGCG_00316</name>
</gene>
<protein>
    <submittedName>
        <fullName evidence="1">Uncharacterized protein</fullName>
    </submittedName>
</protein>